<evidence type="ECO:0008006" key="5">
    <source>
        <dbReference type="Google" id="ProtNLM"/>
    </source>
</evidence>
<organism evidence="3 4">
    <name type="scientific">Basidiobolus ranarum</name>
    <dbReference type="NCBI Taxonomy" id="34480"/>
    <lineage>
        <taxon>Eukaryota</taxon>
        <taxon>Fungi</taxon>
        <taxon>Fungi incertae sedis</taxon>
        <taxon>Zoopagomycota</taxon>
        <taxon>Entomophthoromycotina</taxon>
        <taxon>Basidiobolomycetes</taxon>
        <taxon>Basidiobolales</taxon>
        <taxon>Basidiobolaceae</taxon>
        <taxon>Basidiobolus</taxon>
    </lineage>
</organism>
<dbReference type="InterPro" id="IPR050121">
    <property type="entry name" value="Cytochrome_P450_monoxygenase"/>
</dbReference>
<dbReference type="Gene3D" id="1.10.630.10">
    <property type="entry name" value="Cytochrome P450"/>
    <property type="match status" value="1"/>
</dbReference>
<dbReference type="InterPro" id="IPR036396">
    <property type="entry name" value="Cyt_P450_sf"/>
</dbReference>
<dbReference type="Pfam" id="PF00067">
    <property type="entry name" value="p450"/>
    <property type="match status" value="1"/>
</dbReference>
<dbReference type="PANTHER" id="PTHR24305">
    <property type="entry name" value="CYTOCHROME P450"/>
    <property type="match status" value="1"/>
</dbReference>
<keyword evidence="4" id="KW-1185">Reference proteome</keyword>
<protein>
    <recommendedName>
        <fullName evidence="5">Cytochrome P450</fullName>
    </recommendedName>
</protein>
<proteinExistence type="inferred from homology"/>
<dbReference type="PANTHER" id="PTHR24305:SF166">
    <property type="entry name" value="CYTOCHROME P450 12A4, MITOCHONDRIAL-RELATED"/>
    <property type="match status" value="1"/>
</dbReference>
<sequence>MLRRLPAFGADPIPDLQNPWAHSCKAYALYHYYYTFVGTTHDKVKEWHDKYGPVILIAPNSVSINDEAVMREIYGSCEYVKDPSFYKIFSENGPSCFSTSNVAFHKKRRRTIAPAFSQTYLSSMEPLVWQSGVNALMATFEQSAQSGEVINIYSEFHYMAFDIVGELAFGKSFQLIKNKDHPIVGWLKDAQTRVTLRIMFPILKYLEPPVSIFKRGKDADTRIREFGLNAQRERKKMDISRRDILQLMSDASDPETGEKLTEQDLLSESMTQ</sequence>
<dbReference type="SUPFAM" id="SSF48264">
    <property type="entry name" value="Cytochrome P450"/>
    <property type="match status" value="1"/>
</dbReference>
<evidence type="ECO:0000256" key="2">
    <source>
        <dbReference type="SAM" id="MobiDB-lite"/>
    </source>
</evidence>
<name>A0ABR2VQR8_9FUNG</name>
<accession>A0ABR2VQR8</accession>
<evidence type="ECO:0000313" key="3">
    <source>
        <dbReference type="EMBL" id="KAK9693060.1"/>
    </source>
</evidence>
<feature type="non-terminal residue" evidence="3">
    <location>
        <position position="272"/>
    </location>
</feature>
<evidence type="ECO:0000256" key="1">
    <source>
        <dbReference type="ARBA" id="ARBA00010617"/>
    </source>
</evidence>
<reference evidence="3 4" key="1">
    <citation type="submission" date="2023-04" db="EMBL/GenBank/DDBJ databases">
        <title>Genome of Basidiobolus ranarum AG-B5.</title>
        <authorList>
            <person name="Stajich J.E."/>
            <person name="Carter-House D."/>
            <person name="Gryganskyi A."/>
        </authorList>
    </citation>
    <scope>NUCLEOTIDE SEQUENCE [LARGE SCALE GENOMIC DNA]</scope>
    <source>
        <strain evidence="3 4">AG-B5</strain>
    </source>
</reference>
<dbReference type="Proteomes" id="UP001479436">
    <property type="component" value="Unassembled WGS sequence"/>
</dbReference>
<gene>
    <name evidence="3" type="ORF">K7432_014081</name>
</gene>
<comment type="similarity">
    <text evidence="1">Belongs to the cytochrome P450 family.</text>
</comment>
<comment type="caution">
    <text evidence="3">The sequence shown here is derived from an EMBL/GenBank/DDBJ whole genome shotgun (WGS) entry which is preliminary data.</text>
</comment>
<feature type="region of interest" description="Disordered" evidence="2">
    <location>
        <begin position="249"/>
        <end position="272"/>
    </location>
</feature>
<dbReference type="EMBL" id="JASJQH010008386">
    <property type="protein sequence ID" value="KAK9693060.1"/>
    <property type="molecule type" value="Genomic_DNA"/>
</dbReference>
<evidence type="ECO:0000313" key="4">
    <source>
        <dbReference type="Proteomes" id="UP001479436"/>
    </source>
</evidence>
<dbReference type="InterPro" id="IPR001128">
    <property type="entry name" value="Cyt_P450"/>
</dbReference>